<dbReference type="InterPro" id="IPR050492">
    <property type="entry name" value="Bact_metal-bind_prot9"/>
</dbReference>
<feature type="coiled-coil region" evidence="7">
    <location>
        <begin position="170"/>
        <end position="197"/>
    </location>
</feature>
<gene>
    <name evidence="8" type="ORF">GCM10010082_24040</name>
</gene>
<evidence type="ECO:0000313" key="8">
    <source>
        <dbReference type="EMBL" id="GHC29483.1"/>
    </source>
</evidence>
<dbReference type="Pfam" id="PF01297">
    <property type="entry name" value="ZnuA"/>
    <property type="match status" value="1"/>
</dbReference>
<sequence>MRSDVNTGAAMQARRYVSRAQAAPVWLLLALMLLSSTALAQERKTVVASFTIMADMARQVAGDALDVVSIVPPGAEIHEYAPTPRDILKARRADLILYNGMGLERWFERFYQGMGDVPTAVLTEGIEPIGLGEGPYRGRPNPHAWMTPRNGLIYVENIRQALVALDPGQADTYNRNAKAYRERLEAMDRELKETFARIPDERRTLATCEGAFSYLTREYGFRERYLWPVNAEQEGTPQQVRRLIDDLKADNIPVTFCESTVNDRAMKQVTSETGARYGGALYVDSLSRSDGPVPDYETLLHYNARLIQEGFDLE</sequence>
<dbReference type="InterPro" id="IPR006129">
    <property type="entry name" value="AdhesinB"/>
</dbReference>
<dbReference type="SUPFAM" id="SSF53807">
    <property type="entry name" value="Helical backbone' metal receptor"/>
    <property type="match status" value="1"/>
</dbReference>
<proteinExistence type="inferred from homology"/>
<protein>
    <submittedName>
        <fullName evidence="8">Metal ABC transporter substrate-binding protein</fullName>
    </submittedName>
</protein>
<keyword evidence="3 6" id="KW-0813">Transport</keyword>
<evidence type="ECO:0000256" key="7">
    <source>
        <dbReference type="SAM" id="Coils"/>
    </source>
</evidence>
<dbReference type="InterPro" id="IPR006128">
    <property type="entry name" value="Lipoprotein_PsaA-like"/>
</dbReference>
<reference evidence="9" key="1">
    <citation type="journal article" date="2019" name="Int. J. Syst. Evol. Microbiol.">
        <title>The Global Catalogue of Microorganisms (GCM) 10K type strain sequencing project: providing services to taxonomists for standard genome sequencing and annotation.</title>
        <authorList>
            <consortium name="The Broad Institute Genomics Platform"/>
            <consortium name="The Broad Institute Genome Sequencing Center for Infectious Disease"/>
            <person name="Wu L."/>
            <person name="Ma J."/>
        </authorList>
    </citation>
    <scope>NUCLEOTIDE SEQUENCE [LARGE SCALE GENOMIC DNA]</scope>
    <source>
        <strain evidence="9">KCTC 42082</strain>
    </source>
</reference>
<keyword evidence="9" id="KW-1185">Reference proteome</keyword>
<dbReference type="PANTHER" id="PTHR42953">
    <property type="entry name" value="HIGH-AFFINITY ZINC UPTAKE SYSTEM PROTEIN ZNUA-RELATED"/>
    <property type="match status" value="1"/>
</dbReference>
<keyword evidence="5" id="KW-0732">Signal</keyword>
<accession>A0ABQ3FM46</accession>
<evidence type="ECO:0000256" key="3">
    <source>
        <dbReference type="ARBA" id="ARBA00022448"/>
    </source>
</evidence>
<evidence type="ECO:0000256" key="4">
    <source>
        <dbReference type="ARBA" id="ARBA00022723"/>
    </source>
</evidence>
<dbReference type="Proteomes" id="UP000604243">
    <property type="component" value="Unassembled WGS sequence"/>
</dbReference>
<evidence type="ECO:0000256" key="2">
    <source>
        <dbReference type="ARBA" id="ARBA00011028"/>
    </source>
</evidence>
<dbReference type="PANTHER" id="PTHR42953:SF1">
    <property type="entry name" value="METAL-BINDING PROTEIN HI_0362-RELATED"/>
    <property type="match status" value="1"/>
</dbReference>
<organism evidence="8 9">
    <name type="scientific">Kushneria pakistanensis</name>
    <dbReference type="NCBI Taxonomy" id="1508770"/>
    <lineage>
        <taxon>Bacteria</taxon>
        <taxon>Pseudomonadati</taxon>
        <taxon>Pseudomonadota</taxon>
        <taxon>Gammaproteobacteria</taxon>
        <taxon>Oceanospirillales</taxon>
        <taxon>Halomonadaceae</taxon>
        <taxon>Kushneria</taxon>
    </lineage>
</organism>
<dbReference type="EMBL" id="BMZM01000003">
    <property type="protein sequence ID" value="GHC29483.1"/>
    <property type="molecule type" value="Genomic_DNA"/>
</dbReference>
<dbReference type="PRINTS" id="PR00690">
    <property type="entry name" value="ADHESNFAMILY"/>
</dbReference>
<comment type="similarity">
    <text evidence="2 6">Belongs to the bacterial solute-binding protein 9 family.</text>
</comment>
<keyword evidence="7" id="KW-0175">Coiled coil</keyword>
<dbReference type="PRINTS" id="PR00691">
    <property type="entry name" value="ADHESINB"/>
</dbReference>
<comment type="subcellular location">
    <subcellularLocation>
        <location evidence="1">Cell envelope</location>
    </subcellularLocation>
</comment>
<evidence type="ECO:0000256" key="6">
    <source>
        <dbReference type="RuleBase" id="RU003512"/>
    </source>
</evidence>
<dbReference type="Gene3D" id="3.40.50.1980">
    <property type="entry name" value="Nitrogenase molybdenum iron protein domain"/>
    <property type="match status" value="2"/>
</dbReference>
<dbReference type="RefSeq" id="WP_308430223.1">
    <property type="nucleotide sequence ID" value="NZ_BMZM01000003.1"/>
</dbReference>
<evidence type="ECO:0000256" key="1">
    <source>
        <dbReference type="ARBA" id="ARBA00004196"/>
    </source>
</evidence>
<keyword evidence="4" id="KW-0479">Metal-binding</keyword>
<name>A0ABQ3FM46_9GAMM</name>
<comment type="caution">
    <text evidence="8">The sequence shown here is derived from an EMBL/GenBank/DDBJ whole genome shotgun (WGS) entry which is preliminary data.</text>
</comment>
<dbReference type="CDD" id="cd01137">
    <property type="entry name" value="PsaA"/>
    <property type="match status" value="1"/>
</dbReference>
<evidence type="ECO:0000256" key="5">
    <source>
        <dbReference type="ARBA" id="ARBA00022729"/>
    </source>
</evidence>
<evidence type="ECO:0000313" key="9">
    <source>
        <dbReference type="Proteomes" id="UP000604243"/>
    </source>
</evidence>
<dbReference type="InterPro" id="IPR006127">
    <property type="entry name" value="ZnuA-like"/>
</dbReference>